<comment type="subcellular location">
    <subcellularLocation>
        <location evidence="2">Secreted</location>
    </subcellularLocation>
</comment>
<dbReference type="InterPro" id="IPR013858">
    <property type="entry name" value="Peptidase_M10B_C"/>
</dbReference>
<proteinExistence type="inferred from homology"/>
<comment type="cofactor">
    <cofactor evidence="1">
        <name>Ca(2+)</name>
        <dbReference type="ChEBI" id="CHEBI:29108"/>
    </cofactor>
</comment>
<dbReference type="InterPro" id="IPR001343">
    <property type="entry name" value="Hemolysn_Ca-bd"/>
</dbReference>
<dbReference type="GO" id="GO:0005509">
    <property type="term" value="F:calcium ion binding"/>
    <property type="evidence" value="ECO:0007669"/>
    <property type="project" value="InterPro"/>
</dbReference>
<dbReference type="OrthoDB" id="9342475at2"/>
<evidence type="ECO:0000313" key="8">
    <source>
        <dbReference type="Proteomes" id="UP000309550"/>
    </source>
</evidence>
<dbReference type="SUPFAM" id="SSF55486">
    <property type="entry name" value="Metalloproteases ('zincins'), catalytic domain"/>
    <property type="match status" value="1"/>
</dbReference>
<dbReference type="PANTHER" id="PTHR38340:SF1">
    <property type="entry name" value="S-LAYER PROTEIN"/>
    <property type="match status" value="1"/>
</dbReference>
<protein>
    <submittedName>
        <fullName evidence="7">Peptidase</fullName>
    </submittedName>
</protein>
<dbReference type="Pfam" id="PF08548">
    <property type="entry name" value="Peptidase_M10_C"/>
    <property type="match status" value="1"/>
</dbReference>
<keyword evidence="5" id="KW-0677">Repeat</keyword>
<organism evidence="7 8">
    <name type="scientific">Sulfitobacter sabulilitoris</name>
    <dbReference type="NCBI Taxonomy" id="2562655"/>
    <lineage>
        <taxon>Bacteria</taxon>
        <taxon>Pseudomonadati</taxon>
        <taxon>Pseudomonadota</taxon>
        <taxon>Alphaproteobacteria</taxon>
        <taxon>Rhodobacterales</taxon>
        <taxon>Roseobacteraceae</taxon>
        <taxon>Sulfitobacter</taxon>
    </lineage>
</organism>
<dbReference type="InterPro" id="IPR006026">
    <property type="entry name" value="Peptidase_Metallo"/>
</dbReference>
<dbReference type="SMART" id="SM00235">
    <property type="entry name" value="ZnMc"/>
    <property type="match status" value="1"/>
</dbReference>
<comment type="caution">
    <text evidence="7">The sequence shown here is derived from an EMBL/GenBank/DDBJ whole genome shotgun (WGS) entry which is preliminary data.</text>
</comment>
<dbReference type="GO" id="GO:0008237">
    <property type="term" value="F:metallopeptidase activity"/>
    <property type="evidence" value="ECO:0007669"/>
    <property type="project" value="InterPro"/>
</dbReference>
<dbReference type="SUPFAM" id="SSF51120">
    <property type="entry name" value="beta-Roll"/>
    <property type="match status" value="3"/>
</dbReference>
<dbReference type="AlphaFoldDB" id="A0A5S3PDA0"/>
<evidence type="ECO:0000256" key="5">
    <source>
        <dbReference type="ARBA" id="ARBA00022737"/>
    </source>
</evidence>
<name>A0A5S3PDA0_9RHOB</name>
<reference evidence="7 8" key="1">
    <citation type="submission" date="2019-05" db="EMBL/GenBank/DDBJ databases">
        <title>Sulfitobacter sabulilitoris sp. nov., isolated from a marine sand.</title>
        <authorList>
            <person name="Yoon J.-H."/>
        </authorList>
    </citation>
    <scope>NUCLEOTIDE SEQUENCE [LARGE SCALE GENOMIC DNA]</scope>
    <source>
        <strain evidence="7 8">HSMS-29</strain>
    </source>
</reference>
<dbReference type="InterPro" id="IPR034033">
    <property type="entry name" value="Serralysin-like"/>
</dbReference>
<dbReference type="InterPro" id="IPR050557">
    <property type="entry name" value="RTX_toxin/Mannuronan_C5-epim"/>
</dbReference>
<dbReference type="InterPro" id="IPR018511">
    <property type="entry name" value="Hemolysin-typ_Ca-bd_CS"/>
</dbReference>
<dbReference type="Pfam" id="PF00353">
    <property type="entry name" value="HemolysinCabind"/>
    <property type="match status" value="5"/>
</dbReference>
<dbReference type="PRINTS" id="PR00313">
    <property type="entry name" value="CABNDNGRPT"/>
</dbReference>
<gene>
    <name evidence="7" type="ORF">FDT80_18285</name>
</gene>
<dbReference type="PROSITE" id="PS00330">
    <property type="entry name" value="HEMOLYSIN_CALCIUM"/>
    <property type="match status" value="2"/>
</dbReference>
<evidence type="ECO:0000256" key="1">
    <source>
        <dbReference type="ARBA" id="ARBA00001913"/>
    </source>
</evidence>
<evidence type="ECO:0000256" key="3">
    <source>
        <dbReference type="ARBA" id="ARBA00009490"/>
    </source>
</evidence>
<dbReference type="GO" id="GO:0005615">
    <property type="term" value="C:extracellular space"/>
    <property type="evidence" value="ECO:0007669"/>
    <property type="project" value="InterPro"/>
</dbReference>
<dbReference type="CDD" id="cd04277">
    <property type="entry name" value="ZnMc_serralysin_like"/>
    <property type="match status" value="1"/>
</dbReference>
<evidence type="ECO:0000256" key="2">
    <source>
        <dbReference type="ARBA" id="ARBA00004613"/>
    </source>
</evidence>
<dbReference type="EMBL" id="VANS01000009">
    <property type="protein sequence ID" value="TMM49389.1"/>
    <property type="molecule type" value="Genomic_DNA"/>
</dbReference>
<evidence type="ECO:0000259" key="6">
    <source>
        <dbReference type="SMART" id="SM00235"/>
    </source>
</evidence>
<accession>A0A5S3PDA0</accession>
<evidence type="ECO:0000313" key="7">
    <source>
        <dbReference type="EMBL" id="TMM49389.1"/>
    </source>
</evidence>
<comment type="similarity">
    <text evidence="3">Belongs to the peptidase M10B family.</text>
</comment>
<dbReference type="PANTHER" id="PTHR38340">
    <property type="entry name" value="S-LAYER PROTEIN"/>
    <property type="match status" value="1"/>
</dbReference>
<dbReference type="Gene3D" id="3.40.390.10">
    <property type="entry name" value="Collagenase (Catalytic Domain)"/>
    <property type="match status" value="1"/>
</dbReference>
<dbReference type="InterPro" id="IPR024079">
    <property type="entry name" value="MetalloPept_cat_dom_sf"/>
</dbReference>
<evidence type="ECO:0000256" key="4">
    <source>
        <dbReference type="ARBA" id="ARBA00022525"/>
    </source>
</evidence>
<sequence length="603" mass="60960">MAAQNTQQNGAVVYTPVQVARQLSHDYWGGTSHAFALGPDRSVSVNISALTQEGQQTALLALEAWTTVTGISFNTVAGDADISFDDNSPGASSRSTISGNGEIISSSVNVSTNWLASNGTGFNSYSMMTYIHEIGHALGLGHTGNYDGSAEYGRDNLYANDSWQMSVMSYFSQTENTFVDASYSFVMVPMLADTLAMETLYGKAVLRPGDTIYGDGSTAGGTYDRISQMRAAGTLGPEVSWTIVDDGGFDTLDLRSSGADQVVDLRPHEVSSVYGLRGNLMIADGTTLEQIMTGAGNDVIYGSAGQTLIYTGSGADTVQGGTGADRIYGEGAEANRLLGNAGNDTITAGSGNDLIGGGAGNDRLYGGNGANTIYLGLGADLAGGGAGNDVIYGGAGTNRIWGGYGNDTVQGGTGADEIHGGGDGANVLLGNDGADVITAGGGADFLAGGSGSDKIYGGAGANRIYLGAGDDLAGGGGGNDMIVGGLGNNWIYGGSGNDTIYAGSGRDVINGGPGADVFVFGSAVQAGIEASRDAITDFAAGVDKIDLTALSLQFVGAAAFSGTAGELRYVSGFAIGDTNGDGQNDFAIEVSEAPALTADDFIL</sequence>
<keyword evidence="8" id="KW-1185">Reference proteome</keyword>
<dbReference type="Gene3D" id="2.150.10.10">
    <property type="entry name" value="Serralysin-like metalloprotease, C-terminal"/>
    <property type="match status" value="5"/>
</dbReference>
<dbReference type="GO" id="GO:0006508">
    <property type="term" value="P:proteolysis"/>
    <property type="evidence" value="ECO:0007669"/>
    <property type="project" value="InterPro"/>
</dbReference>
<feature type="domain" description="Peptidase metallopeptidase" evidence="6">
    <location>
        <begin position="31"/>
        <end position="173"/>
    </location>
</feature>
<dbReference type="GO" id="GO:0008270">
    <property type="term" value="F:zinc ion binding"/>
    <property type="evidence" value="ECO:0007669"/>
    <property type="project" value="InterPro"/>
</dbReference>
<dbReference type="InterPro" id="IPR011049">
    <property type="entry name" value="Serralysin-like_metalloprot_C"/>
</dbReference>
<dbReference type="Proteomes" id="UP000309550">
    <property type="component" value="Unassembled WGS sequence"/>
</dbReference>
<keyword evidence="4" id="KW-0964">Secreted</keyword>